<reference evidence="1" key="1">
    <citation type="submission" date="2023-04" db="EMBL/GenBank/DDBJ databases">
        <title>Ambrosiozyma monospora NBRC 1965.</title>
        <authorList>
            <person name="Ichikawa N."/>
            <person name="Sato H."/>
            <person name="Tonouchi N."/>
        </authorList>
    </citation>
    <scope>NUCLEOTIDE SEQUENCE</scope>
    <source>
        <strain evidence="1">NBRC 1965</strain>
    </source>
</reference>
<sequence>MEITQIKQSLDVTSKLLKSTEVTKENQFEEALRQTAIILAQTASTNISRQLLSTSKDVWYCFESIIDDHNEYLRKHGVEKTDEFILRTRLVRGCVLLARNVSVGYNELMMLSTSEVRLFANENNVLLDDVNDVKSLYVMDDQVTLQLTSKYIEEFITNQNNVELSSILMNAIVSNLQFLSNLTAVKFQIKNYGLIFEVLGQFNKFKTNIPTSQLFNVSLPLIRFTNNIYNDEEFVNLCLKTETMKFSDIFTTYFVPMRDIALTEDDNGLSEEQKDQVEVFNQ</sequence>
<dbReference type="Proteomes" id="UP001165063">
    <property type="component" value="Unassembled WGS sequence"/>
</dbReference>
<name>A0A9W7DK71_AMBMO</name>
<gene>
    <name evidence="1" type="ORF">Amon01_000789800</name>
</gene>
<evidence type="ECO:0000313" key="1">
    <source>
        <dbReference type="EMBL" id="GMG55829.1"/>
    </source>
</evidence>
<protein>
    <submittedName>
        <fullName evidence="1">Unnamed protein product</fullName>
    </submittedName>
</protein>
<accession>A0A9W7DK71</accession>
<organism evidence="1 2">
    <name type="scientific">Ambrosiozyma monospora</name>
    <name type="common">Yeast</name>
    <name type="synonym">Endomycopsis monosporus</name>
    <dbReference type="NCBI Taxonomy" id="43982"/>
    <lineage>
        <taxon>Eukaryota</taxon>
        <taxon>Fungi</taxon>
        <taxon>Dikarya</taxon>
        <taxon>Ascomycota</taxon>
        <taxon>Saccharomycotina</taxon>
        <taxon>Pichiomycetes</taxon>
        <taxon>Pichiales</taxon>
        <taxon>Pichiaceae</taxon>
        <taxon>Ambrosiozyma</taxon>
    </lineage>
</organism>
<keyword evidence="2" id="KW-1185">Reference proteome</keyword>
<evidence type="ECO:0000313" key="2">
    <source>
        <dbReference type="Proteomes" id="UP001165063"/>
    </source>
</evidence>
<dbReference type="EMBL" id="BSXU01006243">
    <property type="protein sequence ID" value="GMG55829.1"/>
    <property type="molecule type" value="Genomic_DNA"/>
</dbReference>
<proteinExistence type="predicted"/>
<dbReference type="AlphaFoldDB" id="A0A9W7DK71"/>
<comment type="caution">
    <text evidence="1">The sequence shown here is derived from an EMBL/GenBank/DDBJ whole genome shotgun (WGS) entry which is preliminary data.</text>
</comment>